<dbReference type="GO" id="GO:0046872">
    <property type="term" value="F:metal ion binding"/>
    <property type="evidence" value="ECO:0007669"/>
    <property type="project" value="InterPro"/>
</dbReference>
<evidence type="ECO:0000256" key="7">
    <source>
        <dbReference type="SAM" id="Phobius"/>
    </source>
</evidence>
<dbReference type="InterPro" id="IPR006127">
    <property type="entry name" value="ZnuA-like"/>
</dbReference>
<evidence type="ECO:0000256" key="2">
    <source>
        <dbReference type="ARBA" id="ARBA00022448"/>
    </source>
</evidence>
<keyword evidence="7" id="KW-1133">Transmembrane helix</keyword>
<feature type="coiled-coil region" evidence="5">
    <location>
        <begin position="204"/>
        <end position="246"/>
    </location>
</feature>
<evidence type="ECO:0000256" key="3">
    <source>
        <dbReference type="ARBA" id="ARBA00022729"/>
    </source>
</evidence>
<dbReference type="InterPro" id="IPR006128">
    <property type="entry name" value="Lipoprotein_PsaA-like"/>
</dbReference>
<sequence>MSKPALTWNLHLPDMSVDRKKGAGLKKRKICSVLIAGILSVGMILTGCGAGQPGGQSQKKVTEAEKKLKVVTTIFPQYDFVRQIAGDQVELQMLLKPGEETHSYEPTPQDIIAIQNCDLFIYVGGENDAWVEDILESMPDNGRKTLKLTDCVDTVEEEQKEGMKEERDHDHEDGQDQDPHEESHSVHEIDEHVWTSPVNAEKIVEVLADQLEELDQKNAAVYKENAAEYEEKLQELDGQFREVVENADSRLLIFGDRFPFRYLAEEYGLDYYAAFSGCASDTEPSAATMAFLINKVKEEKVPMVLKMELSNDNIAKAIAEATGTDVKVFYSCHNLTAQEFKDGETYLSMMEKNVETLKEVLNGWH</sequence>
<dbReference type="InterPro" id="IPR006129">
    <property type="entry name" value="AdhesinB"/>
</dbReference>
<evidence type="ECO:0000313" key="9">
    <source>
        <dbReference type="Proteomes" id="UP000018683"/>
    </source>
</evidence>
<dbReference type="Gene3D" id="3.40.50.1980">
    <property type="entry name" value="Nitrogenase molybdenum iron protein domain"/>
    <property type="match status" value="2"/>
</dbReference>
<evidence type="ECO:0000256" key="1">
    <source>
        <dbReference type="ARBA" id="ARBA00011028"/>
    </source>
</evidence>
<dbReference type="PRINTS" id="PR00690">
    <property type="entry name" value="ADHESNFAMILY"/>
</dbReference>
<keyword evidence="5" id="KW-0175">Coiled coil</keyword>
<comment type="similarity">
    <text evidence="1 4">Belongs to the bacterial solute-binding protein 9 family.</text>
</comment>
<dbReference type="EMBL" id="AZJE01000010">
    <property type="protein sequence ID" value="ETD24311.1"/>
    <property type="molecule type" value="Genomic_DNA"/>
</dbReference>
<feature type="region of interest" description="Disordered" evidence="6">
    <location>
        <begin position="156"/>
        <end position="191"/>
    </location>
</feature>
<feature type="transmembrane region" description="Helical" evidence="7">
    <location>
        <begin position="30"/>
        <end position="52"/>
    </location>
</feature>
<dbReference type="SUPFAM" id="SSF53807">
    <property type="entry name" value="Helical backbone' metal receptor"/>
    <property type="match status" value="1"/>
</dbReference>
<evidence type="ECO:0000256" key="6">
    <source>
        <dbReference type="SAM" id="MobiDB-lite"/>
    </source>
</evidence>
<gene>
    <name evidence="8" type="ORF">HMPREF1202_00731</name>
</gene>
<name>V8CC48_9FIRM</name>
<keyword evidence="7" id="KW-0472">Membrane</keyword>
<dbReference type="PANTHER" id="PTHR42953:SF3">
    <property type="entry name" value="HIGH-AFFINITY ZINC UPTAKE SYSTEM PROTEIN ZNUA"/>
    <property type="match status" value="1"/>
</dbReference>
<dbReference type="Pfam" id="PF01297">
    <property type="entry name" value="ZnuA"/>
    <property type="match status" value="1"/>
</dbReference>
<comment type="caution">
    <text evidence="8">The sequence shown here is derived from an EMBL/GenBank/DDBJ whole genome shotgun (WGS) entry which is preliminary data.</text>
</comment>
<keyword evidence="2 4" id="KW-0813">Transport</keyword>
<dbReference type="GO" id="GO:0030001">
    <property type="term" value="P:metal ion transport"/>
    <property type="evidence" value="ECO:0007669"/>
    <property type="project" value="InterPro"/>
</dbReference>
<dbReference type="HOGENOM" id="CLU_016838_1_0_9"/>
<dbReference type="PATRIC" id="fig|1073376.3.peg.753"/>
<keyword evidence="3" id="KW-0732">Signal</keyword>
<evidence type="ECO:0000256" key="5">
    <source>
        <dbReference type="SAM" id="Coils"/>
    </source>
</evidence>
<dbReference type="InterPro" id="IPR050492">
    <property type="entry name" value="Bact_metal-bind_prot9"/>
</dbReference>
<evidence type="ECO:0008006" key="10">
    <source>
        <dbReference type="Google" id="ProtNLM"/>
    </source>
</evidence>
<organism evidence="8 9">
    <name type="scientific">[Ruminococcus] lactaris CC59_002D</name>
    <dbReference type="NCBI Taxonomy" id="1073376"/>
    <lineage>
        <taxon>Bacteria</taxon>
        <taxon>Bacillati</taxon>
        <taxon>Bacillota</taxon>
        <taxon>Clostridia</taxon>
        <taxon>Lachnospirales</taxon>
        <taxon>Lachnospiraceae</taxon>
        <taxon>Mediterraneibacter</taxon>
    </lineage>
</organism>
<reference evidence="8 9" key="1">
    <citation type="submission" date="2013-10" db="EMBL/GenBank/DDBJ databases">
        <title>The Genome Sequence of Ruminococcus lactaris CC59_002D.</title>
        <authorList>
            <consortium name="The Broad Institute Genomics Platform"/>
            <person name="Earl A."/>
            <person name="Allen-Vercoe E."/>
            <person name="Daigneault M."/>
            <person name="Young S.K."/>
            <person name="Zeng Q."/>
            <person name="Gargeya S."/>
            <person name="Fitzgerald M."/>
            <person name="Abouelleil A."/>
            <person name="Alvarado L."/>
            <person name="Chapman S.B."/>
            <person name="Gainer-Dewar J."/>
            <person name="Goldberg J."/>
            <person name="Griggs A."/>
            <person name="Gujja S."/>
            <person name="Hansen M."/>
            <person name="Howarth C."/>
            <person name="Imamovic A."/>
            <person name="Ireland A."/>
            <person name="Larimer J."/>
            <person name="McCowan C."/>
            <person name="Murphy C."/>
            <person name="Pearson M."/>
            <person name="Poon T.W."/>
            <person name="Priest M."/>
            <person name="Roberts A."/>
            <person name="Saif S."/>
            <person name="Shea T."/>
            <person name="Sykes S."/>
            <person name="Wortman J."/>
            <person name="Nusbaum C."/>
            <person name="Birren B."/>
        </authorList>
    </citation>
    <scope>NUCLEOTIDE SEQUENCE [LARGE SCALE GENOMIC DNA]</scope>
    <source>
        <strain evidence="8 9">CC59_002D</strain>
    </source>
</reference>
<protein>
    <recommendedName>
        <fullName evidence="10">Zinc ABC transporter substrate-binding protein</fullName>
    </recommendedName>
</protein>
<proteinExistence type="inferred from homology"/>
<dbReference type="AlphaFoldDB" id="V8CC48"/>
<evidence type="ECO:0000256" key="4">
    <source>
        <dbReference type="RuleBase" id="RU003512"/>
    </source>
</evidence>
<feature type="compositionally biased region" description="Basic and acidic residues" evidence="6">
    <location>
        <begin position="160"/>
        <end position="191"/>
    </location>
</feature>
<keyword evidence="7" id="KW-0812">Transmembrane</keyword>
<dbReference type="PRINTS" id="PR00691">
    <property type="entry name" value="ADHESINB"/>
</dbReference>
<dbReference type="STRING" id="1073376.HMPREF1202_00731"/>
<accession>V8CC48</accession>
<dbReference type="GO" id="GO:0007155">
    <property type="term" value="P:cell adhesion"/>
    <property type="evidence" value="ECO:0007669"/>
    <property type="project" value="InterPro"/>
</dbReference>
<dbReference type="Proteomes" id="UP000018683">
    <property type="component" value="Unassembled WGS sequence"/>
</dbReference>
<evidence type="ECO:0000313" key="8">
    <source>
        <dbReference type="EMBL" id="ETD24311.1"/>
    </source>
</evidence>
<dbReference type="PANTHER" id="PTHR42953">
    <property type="entry name" value="HIGH-AFFINITY ZINC UPTAKE SYSTEM PROTEIN ZNUA-RELATED"/>
    <property type="match status" value="1"/>
</dbReference>